<dbReference type="EMBL" id="DS028097">
    <property type="protein sequence ID" value="KMP08448.1"/>
    <property type="molecule type" value="Genomic_DNA"/>
</dbReference>
<reference evidence="9" key="1">
    <citation type="journal article" date="2010" name="Genome Res.">
        <title>Population genomic sequencing of Coccidioides fungi reveals recent hybridization and transposon control.</title>
        <authorList>
            <person name="Neafsey D.E."/>
            <person name="Barker B.M."/>
            <person name="Sharpton T.J."/>
            <person name="Stajich J.E."/>
            <person name="Park D.J."/>
            <person name="Whiston E."/>
            <person name="Hung C.-Y."/>
            <person name="McMahan C."/>
            <person name="White J."/>
            <person name="Sykes S."/>
            <person name="Heiman D."/>
            <person name="Young S."/>
            <person name="Zeng Q."/>
            <person name="Abouelleil A."/>
            <person name="Aftuck L."/>
            <person name="Bessette D."/>
            <person name="Brown A."/>
            <person name="FitzGerald M."/>
            <person name="Lui A."/>
            <person name="Macdonald J.P."/>
            <person name="Priest M."/>
            <person name="Orbach M.J."/>
            <person name="Galgiani J.N."/>
            <person name="Kirkland T.N."/>
            <person name="Cole G.T."/>
            <person name="Birren B.W."/>
            <person name="Henn M.R."/>
            <person name="Taylor J.W."/>
            <person name="Rounsley S.D."/>
        </authorList>
    </citation>
    <scope>NUCLEOTIDE SEQUENCE [LARGE SCALE GENOMIC DNA]</scope>
    <source>
        <strain evidence="9">RMSCC 2394</strain>
    </source>
</reference>
<evidence type="ECO:0000256" key="6">
    <source>
        <dbReference type="SAM" id="MobiDB-lite"/>
    </source>
</evidence>
<accession>A0A0J6YNE9</accession>
<dbReference type="CDD" id="cd22852">
    <property type="entry name" value="SMN_C"/>
    <property type="match status" value="1"/>
</dbReference>
<comment type="similarity">
    <text evidence="2">Belongs to the SMN family.</text>
</comment>
<dbReference type="InterPro" id="IPR047313">
    <property type="entry name" value="SMN_C"/>
</dbReference>
<dbReference type="STRING" id="404692.A0A0J6YNE9"/>
<dbReference type="PANTHER" id="PTHR39267">
    <property type="entry name" value="SURVIVAL MOTOR NEURON-LIKE PROTEIN 1"/>
    <property type="match status" value="1"/>
</dbReference>
<evidence type="ECO:0000256" key="1">
    <source>
        <dbReference type="ARBA" id="ARBA00004123"/>
    </source>
</evidence>
<keyword evidence="3" id="KW-0507">mRNA processing</keyword>
<dbReference type="InterPro" id="IPR049481">
    <property type="entry name" value="SMN_G2-BD"/>
</dbReference>
<evidence type="ECO:0000256" key="3">
    <source>
        <dbReference type="ARBA" id="ARBA00022664"/>
    </source>
</evidence>
<dbReference type="Pfam" id="PF20635">
    <property type="entry name" value="SMN_YG-box"/>
    <property type="match status" value="1"/>
</dbReference>
<evidence type="ECO:0000313" key="9">
    <source>
        <dbReference type="Proteomes" id="UP000054565"/>
    </source>
</evidence>
<name>A0A0J6YNE9_COCIT</name>
<proteinExistence type="inferred from homology"/>
<evidence type="ECO:0000256" key="5">
    <source>
        <dbReference type="ARBA" id="ARBA00023242"/>
    </source>
</evidence>
<dbReference type="InterPro" id="IPR040424">
    <property type="entry name" value="Smn1"/>
</dbReference>
<evidence type="ECO:0000256" key="4">
    <source>
        <dbReference type="ARBA" id="ARBA00023187"/>
    </source>
</evidence>
<evidence type="ECO:0000256" key="2">
    <source>
        <dbReference type="ARBA" id="ARBA00005371"/>
    </source>
</evidence>
<dbReference type="GO" id="GO:0008380">
    <property type="term" value="P:RNA splicing"/>
    <property type="evidence" value="ECO:0007669"/>
    <property type="project" value="UniProtKB-KW"/>
</dbReference>
<keyword evidence="5" id="KW-0539">Nucleus</keyword>
<feature type="region of interest" description="Disordered" evidence="6">
    <location>
        <begin position="61"/>
        <end position="149"/>
    </location>
</feature>
<dbReference type="AlphaFoldDB" id="A0A0J6YNE9"/>
<feature type="compositionally biased region" description="Acidic residues" evidence="6">
    <location>
        <begin position="66"/>
        <end position="79"/>
    </location>
</feature>
<dbReference type="OrthoDB" id="197400at2759"/>
<gene>
    <name evidence="8" type="ORF">CIRG_08129</name>
</gene>
<feature type="domain" description="Survival Motor Neuron Gemin2-binding" evidence="7">
    <location>
        <begin position="16"/>
        <end position="36"/>
    </location>
</feature>
<dbReference type="CDD" id="cd22851">
    <property type="entry name" value="SMN_N"/>
    <property type="match status" value="1"/>
</dbReference>
<keyword evidence="4" id="KW-0508">mRNA splicing</keyword>
<dbReference type="GO" id="GO:0005634">
    <property type="term" value="C:nucleus"/>
    <property type="evidence" value="ECO:0007669"/>
    <property type="project" value="UniProtKB-SubCell"/>
</dbReference>
<protein>
    <recommendedName>
        <fullName evidence="7">Survival Motor Neuron Gemin2-binding domain-containing protein</fullName>
    </recommendedName>
</protein>
<dbReference type="PANTHER" id="PTHR39267:SF1">
    <property type="entry name" value="SURVIVAL MOTOR NEURON PROTEIN"/>
    <property type="match status" value="1"/>
</dbReference>
<sequence length="197" mass="21518">MGKRKRGRKDRPLTHEEIWDDSALIESWEAAAEEYKLYHSIQAKGENIEDALRDYEANEAAKAAEEGNEIDYGDDDAAIQDDGASAHDLRPGAAASGEGGEIMEEGEPKAARSYAAQEPAPKRPRQNETQGVPVTQPEANQSSGAFTSVPHMVLGTADASTAQEDESLKNLMMAWYFAGYYTGLYEGQRRANPQPPT</sequence>
<evidence type="ECO:0000313" key="8">
    <source>
        <dbReference type="EMBL" id="KMP08448.1"/>
    </source>
</evidence>
<dbReference type="Pfam" id="PF20636">
    <property type="entry name" value="SMN_G2-BD"/>
    <property type="match status" value="1"/>
</dbReference>
<comment type="subcellular location">
    <subcellularLocation>
        <location evidence="1">Nucleus</location>
    </subcellularLocation>
</comment>
<dbReference type="Proteomes" id="UP000054565">
    <property type="component" value="Unassembled WGS sequence"/>
</dbReference>
<organism evidence="8 9">
    <name type="scientific">Coccidioides immitis RMSCC 2394</name>
    <dbReference type="NCBI Taxonomy" id="404692"/>
    <lineage>
        <taxon>Eukaryota</taxon>
        <taxon>Fungi</taxon>
        <taxon>Dikarya</taxon>
        <taxon>Ascomycota</taxon>
        <taxon>Pezizomycotina</taxon>
        <taxon>Eurotiomycetes</taxon>
        <taxon>Eurotiomycetidae</taxon>
        <taxon>Onygenales</taxon>
        <taxon>Onygenaceae</taxon>
        <taxon>Coccidioides</taxon>
    </lineage>
</organism>
<dbReference type="GO" id="GO:0006397">
    <property type="term" value="P:mRNA processing"/>
    <property type="evidence" value="ECO:0007669"/>
    <property type="project" value="UniProtKB-KW"/>
</dbReference>
<feature type="compositionally biased region" description="Polar residues" evidence="6">
    <location>
        <begin position="127"/>
        <end position="146"/>
    </location>
</feature>
<evidence type="ECO:0000259" key="7">
    <source>
        <dbReference type="Pfam" id="PF20636"/>
    </source>
</evidence>